<dbReference type="RefSeq" id="XP_011402122.1">
    <property type="nucleotide sequence ID" value="XM_011403820.1"/>
</dbReference>
<protein>
    <submittedName>
        <fullName evidence="2">Uncharacterized protein</fullName>
    </submittedName>
</protein>
<evidence type="ECO:0000256" key="1">
    <source>
        <dbReference type="SAM" id="MobiDB-lite"/>
    </source>
</evidence>
<evidence type="ECO:0000313" key="3">
    <source>
        <dbReference type="Proteomes" id="UP000028924"/>
    </source>
</evidence>
<feature type="compositionally biased region" description="Basic and acidic residues" evidence="1">
    <location>
        <begin position="25"/>
        <end position="39"/>
    </location>
</feature>
<dbReference type="KEGG" id="apro:F751_3690"/>
<name>A0A087STL9_AUXPR</name>
<dbReference type="GeneID" id="23615081"/>
<evidence type="ECO:0000313" key="2">
    <source>
        <dbReference type="EMBL" id="KFM29073.1"/>
    </source>
</evidence>
<dbReference type="AlphaFoldDB" id="A0A087STL9"/>
<sequence length="112" mass="12307">MLRFPRVESRSLPPRSPAQLPTSPADHDREGVSRVHDQAEEGTGPPVDVPRQRTPQAQVSRKLFSPPPHEDWVLAVQPGKVDKEEHVVALGGGGVWGQRKLREQAGERGKAV</sequence>
<dbReference type="Proteomes" id="UP000028924">
    <property type="component" value="Unassembled WGS sequence"/>
</dbReference>
<keyword evidence="3" id="KW-1185">Reference proteome</keyword>
<proteinExistence type="predicted"/>
<organism evidence="2 3">
    <name type="scientific">Auxenochlorella protothecoides</name>
    <name type="common">Green microalga</name>
    <name type="synonym">Chlorella protothecoides</name>
    <dbReference type="NCBI Taxonomy" id="3075"/>
    <lineage>
        <taxon>Eukaryota</taxon>
        <taxon>Viridiplantae</taxon>
        <taxon>Chlorophyta</taxon>
        <taxon>core chlorophytes</taxon>
        <taxon>Trebouxiophyceae</taxon>
        <taxon>Chlorellales</taxon>
        <taxon>Chlorellaceae</taxon>
        <taxon>Auxenochlorella</taxon>
    </lineage>
</organism>
<dbReference type="EMBL" id="KL662186">
    <property type="protein sequence ID" value="KFM29073.1"/>
    <property type="molecule type" value="Genomic_DNA"/>
</dbReference>
<feature type="region of interest" description="Disordered" evidence="1">
    <location>
        <begin position="1"/>
        <end position="70"/>
    </location>
</feature>
<reference evidence="2 3" key="1">
    <citation type="journal article" date="2014" name="BMC Genomics">
        <title>Oil accumulation mechanisms of the oleaginous microalga Chlorella protothecoides revealed through its genome, transcriptomes, and proteomes.</title>
        <authorList>
            <person name="Gao C."/>
            <person name="Wang Y."/>
            <person name="Shen Y."/>
            <person name="Yan D."/>
            <person name="He X."/>
            <person name="Dai J."/>
            <person name="Wu Q."/>
        </authorList>
    </citation>
    <scope>NUCLEOTIDE SEQUENCE [LARGE SCALE GENOMIC DNA]</scope>
    <source>
        <strain evidence="2 3">0710</strain>
    </source>
</reference>
<accession>A0A087STL9</accession>
<gene>
    <name evidence="2" type="ORF">F751_3690</name>
</gene>